<evidence type="ECO:0000256" key="4">
    <source>
        <dbReference type="ARBA" id="ARBA00023002"/>
    </source>
</evidence>
<dbReference type="SUPFAM" id="SSF51395">
    <property type="entry name" value="FMN-linked oxidoreductases"/>
    <property type="match status" value="1"/>
</dbReference>
<accession>A0ABR0SVX5</accession>
<evidence type="ECO:0000313" key="6">
    <source>
        <dbReference type="EMBL" id="KAK5996169.1"/>
    </source>
</evidence>
<dbReference type="PANTHER" id="PTHR43656">
    <property type="entry name" value="BINDING OXIDOREDUCTASE, PUTATIVE (AFU_ORTHOLOGUE AFUA_2G08260)-RELATED"/>
    <property type="match status" value="1"/>
</dbReference>
<dbReference type="InterPro" id="IPR051799">
    <property type="entry name" value="NADH_flavin_oxidoreductase"/>
</dbReference>
<keyword evidence="2" id="KW-0285">Flavoprotein</keyword>
<dbReference type="Pfam" id="PF00724">
    <property type="entry name" value="Oxidored_FMN"/>
    <property type="match status" value="1"/>
</dbReference>
<name>A0ABR0SVX5_9HYPO</name>
<proteinExistence type="inferred from homology"/>
<dbReference type="CDD" id="cd04733">
    <property type="entry name" value="OYE_like_2_FMN"/>
    <property type="match status" value="1"/>
</dbReference>
<protein>
    <submittedName>
        <fullName evidence="6">NADH-dependent flavin oxidoreductase nadA</fullName>
    </submittedName>
</protein>
<keyword evidence="4" id="KW-0560">Oxidoreductase</keyword>
<dbReference type="PANTHER" id="PTHR43656:SF5">
    <property type="entry name" value="NADH:FLAVIN OXIDOREDUCTASE_NADH OXIDASE N-TERMINAL DOMAIN-CONTAINING PROTEIN"/>
    <property type="match status" value="1"/>
</dbReference>
<evidence type="ECO:0000256" key="3">
    <source>
        <dbReference type="ARBA" id="ARBA00022643"/>
    </source>
</evidence>
<sequence length="451" mass="50207">MASGRYEASQVDPSPLGQPLTFEFTGQTAKNRFFKSAMSERLSSWDDQDLTKRGVPSKELINVYRRWGEGDYGLLMVGNTMLDYDQLEAPGNPIIPAAAPFSGERFERFKELATAAKKHGSLVHVQLSHPGRQVTEIVNPHPISPSDIKLETRPFGVGFAKPRAMEKKDFEEVVSGFAHASEYLYKAGYDGIQLHAAHGYLLAQFLAQTTNKRTDEYGGSLQNRARIIFEISDAIRARVPDKSFSIGIKINSVEFQEGGFSPEDCRDLCIELEKHGFDYVELSGGTYEHMGFSHQRESTKKREAYFLEFADLIIPHLKKTKAYVTGGLRTVSGMLNALETVHGVGIARPAAQEFDLPRKILEGKVNGALQPLLDSQDFGETSMAAGAQIRQAGFDKEPVDLSRPDHKEVFARAFAVWNERKTKDGYIGYIDLPDFGDFQFLPYGTAYAKAA</sequence>
<comment type="similarity">
    <text evidence="1">Belongs to the NADH:flavin oxidoreductase/NADH oxidase family.</text>
</comment>
<comment type="caution">
    <text evidence="6">The sequence shown here is derived from an EMBL/GenBank/DDBJ whole genome shotgun (WGS) entry which is preliminary data.</text>
</comment>
<reference evidence="6 7" key="1">
    <citation type="submission" date="2024-01" db="EMBL/GenBank/DDBJ databases">
        <title>Complete genome of Cladobotryum mycophilum ATHUM6906.</title>
        <authorList>
            <person name="Christinaki A.C."/>
            <person name="Myridakis A.I."/>
            <person name="Kouvelis V.N."/>
        </authorList>
    </citation>
    <scope>NUCLEOTIDE SEQUENCE [LARGE SCALE GENOMIC DNA]</scope>
    <source>
        <strain evidence="6 7">ATHUM6906</strain>
    </source>
</reference>
<gene>
    <name evidence="6" type="ORF">PT974_04597</name>
</gene>
<dbReference type="InterPro" id="IPR013785">
    <property type="entry name" value="Aldolase_TIM"/>
</dbReference>
<organism evidence="6 7">
    <name type="scientific">Cladobotryum mycophilum</name>
    <dbReference type="NCBI Taxonomy" id="491253"/>
    <lineage>
        <taxon>Eukaryota</taxon>
        <taxon>Fungi</taxon>
        <taxon>Dikarya</taxon>
        <taxon>Ascomycota</taxon>
        <taxon>Pezizomycotina</taxon>
        <taxon>Sordariomycetes</taxon>
        <taxon>Hypocreomycetidae</taxon>
        <taxon>Hypocreales</taxon>
        <taxon>Hypocreaceae</taxon>
        <taxon>Cladobotryum</taxon>
    </lineage>
</organism>
<keyword evidence="3" id="KW-0288">FMN</keyword>
<dbReference type="InterPro" id="IPR001155">
    <property type="entry name" value="OxRdtase_FMN_N"/>
</dbReference>
<dbReference type="Proteomes" id="UP001338125">
    <property type="component" value="Unassembled WGS sequence"/>
</dbReference>
<evidence type="ECO:0000313" key="7">
    <source>
        <dbReference type="Proteomes" id="UP001338125"/>
    </source>
</evidence>
<dbReference type="EMBL" id="JAVFKD010000004">
    <property type="protein sequence ID" value="KAK5996169.1"/>
    <property type="molecule type" value="Genomic_DNA"/>
</dbReference>
<evidence type="ECO:0000256" key="2">
    <source>
        <dbReference type="ARBA" id="ARBA00022630"/>
    </source>
</evidence>
<keyword evidence="7" id="KW-1185">Reference proteome</keyword>
<evidence type="ECO:0000259" key="5">
    <source>
        <dbReference type="Pfam" id="PF00724"/>
    </source>
</evidence>
<dbReference type="Gene3D" id="3.20.20.70">
    <property type="entry name" value="Aldolase class I"/>
    <property type="match status" value="1"/>
</dbReference>
<evidence type="ECO:0000256" key="1">
    <source>
        <dbReference type="ARBA" id="ARBA00005979"/>
    </source>
</evidence>
<feature type="domain" description="NADH:flavin oxidoreductase/NADH oxidase N-terminal" evidence="5">
    <location>
        <begin position="18"/>
        <end position="362"/>
    </location>
</feature>